<evidence type="ECO:0000313" key="4">
    <source>
        <dbReference type="Proteomes" id="UP001431783"/>
    </source>
</evidence>
<evidence type="ECO:0000256" key="1">
    <source>
        <dbReference type="ARBA" id="ARBA00004123"/>
    </source>
</evidence>
<dbReference type="Proteomes" id="UP001431783">
    <property type="component" value="Unassembled WGS sequence"/>
</dbReference>
<dbReference type="AlphaFoldDB" id="A0AAW1UF31"/>
<dbReference type="InterPro" id="IPR007889">
    <property type="entry name" value="HTH_Psq"/>
</dbReference>
<comment type="subcellular location">
    <subcellularLocation>
        <location evidence="1">Nucleus</location>
    </subcellularLocation>
</comment>
<keyword evidence="4" id="KW-1185">Reference proteome</keyword>
<feature type="domain" description="HTH psq-type" evidence="2">
    <location>
        <begin position="17"/>
        <end position="51"/>
    </location>
</feature>
<dbReference type="Gene3D" id="1.10.10.60">
    <property type="entry name" value="Homeodomain-like"/>
    <property type="match status" value="1"/>
</dbReference>
<protein>
    <recommendedName>
        <fullName evidence="2">HTH psq-type domain-containing protein</fullName>
    </recommendedName>
</protein>
<organism evidence="3 4">
    <name type="scientific">Henosepilachna vigintioctopunctata</name>
    <dbReference type="NCBI Taxonomy" id="420089"/>
    <lineage>
        <taxon>Eukaryota</taxon>
        <taxon>Metazoa</taxon>
        <taxon>Ecdysozoa</taxon>
        <taxon>Arthropoda</taxon>
        <taxon>Hexapoda</taxon>
        <taxon>Insecta</taxon>
        <taxon>Pterygota</taxon>
        <taxon>Neoptera</taxon>
        <taxon>Endopterygota</taxon>
        <taxon>Coleoptera</taxon>
        <taxon>Polyphaga</taxon>
        <taxon>Cucujiformia</taxon>
        <taxon>Coccinelloidea</taxon>
        <taxon>Coccinellidae</taxon>
        <taxon>Epilachninae</taxon>
        <taxon>Epilachnini</taxon>
        <taxon>Henosepilachna</taxon>
    </lineage>
</organism>
<evidence type="ECO:0000313" key="3">
    <source>
        <dbReference type="EMBL" id="KAK9878762.1"/>
    </source>
</evidence>
<dbReference type="SUPFAM" id="SSF46689">
    <property type="entry name" value="Homeodomain-like"/>
    <property type="match status" value="1"/>
</dbReference>
<dbReference type="EMBL" id="JARQZJ010000058">
    <property type="protein sequence ID" value="KAK9878762.1"/>
    <property type="molecule type" value="Genomic_DNA"/>
</dbReference>
<dbReference type="GO" id="GO:0005634">
    <property type="term" value="C:nucleus"/>
    <property type="evidence" value="ECO:0007669"/>
    <property type="project" value="UniProtKB-SubCell"/>
</dbReference>
<dbReference type="InterPro" id="IPR009057">
    <property type="entry name" value="Homeodomain-like_sf"/>
</dbReference>
<reference evidence="3 4" key="1">
    <citation type="submission" date="2023-03" db="EMBL/GenBank/DDBJ databases">
        <title>Genome insight into feeding habits of ladybird beetles.</title>
        <authorList>
            <person name="Li H.-S."/>
            <person name="Huang Y.-H."/>
            <person name="Pang H."/>
        </authorList>
    </citation>
    <scope>NUCLEOTIDE SEQUENCE [LARGE SCALE GENOMIC DNA]</scope>
    <source>
        <strain evidence="3">SYSU_2023b</strain>
        <tissue evidence="3">Whole body</tissue>
    </source>
</reference>
<evidence type="ECO:0000259" key="2">
    <source>
        <dbReference type="Pfam" id="PF05225"/>
    </source>
</evidence>
<comment type="caution">
    <text evidence="3">The sequence shown here is derived from an EMBL/GenBank/DDBJ whole genome shotgun (WGS) entry which is preliminary data.</text>
</comment>
<dbReference type="GO" id="GO:0003677">
    <property type="term" value="F:DNA binding"/>
    <property type="evidence" value="ECO:0007669"/>
    <property type="project" value="InterPro"/>
</dbReference>
<proteinExistence type="predicted"/>
<name>A0AAW1UF31_9CUCU</name>
<sequence length="111" mass="12550">MVRTYKKKSSRGNWSVESMKHAIDAGLSKSAGYRKAAQLHGVPQTTLERHVAKIRKGEVSLNSAPGNFKPVFSKQEEEELVRYLKDMEKLLFGLTTVVLRKLAYQLAEKKS</sequence>
<dbReference type="Pfam" id="PF05225">
    <property type="entry name" value="HTH_psq"/>
    <property type="match status" value="1"/>
</dbReference>
<accession>A0AAW1UF31</accession>
<gene>
    <name evidence="3" type="ORF">WA026_023742</name>
</gene>